<evidence type="ECO:0000313" key="4">
    <source>
        <dbReference type="Proteomes" id="UP000253551"/>
    </source>
</evidence>
<proteinExistence type="predicted"/>
<dbReference type="Proteomes" id="UP000253551">
    <property type="component" value="Unassembled WGS sequence"/>
</dbReference>
<dbReference type="STRING" id="4846.A0A367ISK4"/>
<gene>
    <name evidence="3" type="ORF">CU098_007009</name>
</gene>
<protein>
    <recommendedName>
        <fullName evidence="2">SWIM-type domain-containing protein</fullName>
    </recommendedName>
</protein>
<evidence type="ECO:0000259" key="2">
    <source>
        <dbReference type="PROSITE" id="PS50966"/>
    </source>
</evidence>
<sequence length="162" mass="18811">MSNGSTKDMSPRRTKDYVYHRARSLQAGQLYNYDALRTEIDSIATERETPEFLFRDYIQKDYQQNISRLLLNVGRMDPEERRRGINTEAINDNALALMVALEGPRCYSVAFFTTEEVKYKIAVEKDVITGCSCADFQWNQTSCKHMHLLKLVEPTIIIYPNM</sequence>
<name>A0A367ISK4_RHIST</name>
<accession>A0A367ISK4</accession>
<feature type="domain" description="SWIM-type" evidence="2">
    <location>
        <begin position="119"/>
        <end position="154"/>
    </location>
</feature>
<keyword evidence="4" id="KW-1185">Reference proteome</keyword>
<dbReference type="EMBL" id="PJQM01005988">
    <property type="protein sequence ID" value="RCH80471.1"/>
    <property type="molecule type" value="Genomic_DNA"/>
</dbReference>
<dbReference type="PROSITE" id="PS50966">
    <property type="entry name" value="ZF_SWIM"/>
    <property type="match status" value="1"/>
</dbReference>
<dbReference type="OrthoDB" id="2287999at2759"/>
<organism evidence="3 4">
    <name type="scientific">Rhizopus stolonifer</name>
    <name type="common">Rhizopus nigricans</name>
    <dbReference type="NCBI Taxonomy" id="4846"/>
    <lineage>
        <taxon>Eukaryota</taxon>
        <taxon>Fungi</taxon>
        <taxon>Fungi incertae sedis</taxon>
        <taxon>Mucoromycota</taxon>
        <taxon>Mucoromycotina</taxon>
        <taxon>Mucoromycetes</taxon>
        <taxon>Mucorales</taxon>
        <taxon>Mucorineae</taxon>
        <taxon>Rhizopodaceae</taxon>
        <taxon>Rhizopus</taxon>
    </lineage>
</organism>
<dbReference type="AlphaFoldDB" id="A0A367ISK4"/>
<keyword evidence="1" id="KW-0862">Zinc</keyword>
<dbReference type="GO" id="GO:0008270">
    <property type="term" value="F:zinc ion binding"/>
    <property type="evidence" value="ECO:0007669"/>
    <property type="project" value="UniProtKB-KW"/>
</dbReference>
<reference evidence="3 4" key="1">
    <citation type="journal article" date="2018" name="G3 (Bethesda)">
        <title>Phylogenetic and Phylogenomic Definition of Rhizopus Species.</title>
        <authorList>
            <person name="Gryganskyi A.P."/>
            <person name="Golan J."/>
            <person name="Dolatabadi S."/>
            <person name="Mondo S."/>
            <person name="Robb S."/>
            <person name="Idnurm A."/>
            <person name="Muszewska A."/>
            <person name="Steczkiewicz K."/>
            <person name="Masonjones S."/>
            <person name="Liao H.L."/>
            <person name="Gajdeczka M.T."/>
            <person name="Anike F."/>
            <person name="Vuek A."/>
            <person name="Anishchenko I.M."/>
            <person name="Voigt K."/>
            <person name="de Hoog G.S."/>
            <person name="Smith M.E."/>
            <person name="Heitman J."/>
            <person name="Vilgalys R."/>
            <person name="Stajich J.E."/>
        </authorList>
    </citation>
    <scope>NUCLEOTIDE SEQUENCE [LARGE SCALE GENOMIC DNA]</scope>
    <source>
        <strain evidence="3 4">LSU 92-RS-03</strain>
    </source>
</reference>
<keyword evidence="1" id="KW-0863">Zinc-finger</keyword>
<evidence type="ECO:0000313" key="3">
    <source>
        <dbReference type="EMBL" id="RCH80471.1"/>
    </source>
</evidence>
<comment type="caution">
    <text evidence="3">The sequence shown here is derived from an EMBL/GenBank/DDBJ whole genome shotgun (WGS) entry which is preliminary data.</text>
</comment>
<dbReference type="InterPro" id="IPR007527">
    <property type="entry name" value="Znf_SWIM"/>
</dbReference>
<evidence type="ECO:0000256" key="1">
    <source>
        <dbReference type="PROSITE-ProRule" id="PRU00325"/>
    </source>
</evidence>
<keyword evidence="1" id="KW-0479">Metal-binding</keyword>